<dbReference type="InterPro" id="IPR024337">
    <property type="entry name" value="tRNA_splic_suSen54"/>
</dbReference>
<dbReference type="GO" id="GO:0000214">
    <property type="term" value="C:tRNA-intron endonuclease complex"/>
    <property type="evidence" value="ECO:0007669"/>
    <property type="project" value="TreeGrafter"/>
</dbReference>
<dbReference type="PANTHER" id="PTHR21027:SF1">
    <property type="entry name" value="TRNA-SPLICING ENDONUCLEASE SUBUNIT SEN54"/>
    <property type="match status" value="1"/>
</dbReference>
<proteinExistence type="inferred from homology"/>
<protein>
    <submittedName>
        <fullName evidence="5">tRNA-splicing endonuclease subunit sen54 N-term-domain-containing protein</fullName>
    </submittedName>
</protein>
<keyword evidence="5" id="KW-0378">Hydrolase</keyword>
<dbReference type="AlphaFoldDB" id="A0A9P5Q754"/>
<accession>A0A9P5Q754</accession>
<dbReference type="GO" id="GO:0000379">
    <property type="term" value="P:tRNA-type intron splice site recognition and cleavage"/>
    <property type="evidence" value="ECO:0007669"/>
    <property type="project" value="TreeGrafter"/>
</dbReference>
<dbReference type="Proteomes" id="UP000772434">
    <property type="component" value="Unassembled WGS sequence"/>
</dbReference>
<gene>
    <name evidence="5" type="ORF">BDP27DRAFT_1313761</name>
</gene>
<feature type="domain" description="tRNA-splicing endonuclease subunit Sen54 N-terminal" evidence="4">
    <location>
        <begin position="79"/>
        <end position="158"/>
    </location>
</feature>
<organism evidence="5 6">
    <name type="scientific">Rhodocollybia butyracea</name>
    <dbReference type="NCBI Taxonomy" id="206335"/>
    <lineage>
        <taxon>Eukaryota</taxon>
        <taxon>Fungi</taxon>
        <taxon>Dikarya</taxon>
        <taxon>Basidiomycota</taxon>
        <taxon>Agaricomycotina</taxon>
        <taxon>Agaricomycetes</taxon>
        <taxon>Agaricomycetidae</taxon>
        <taxon>Agaricales</taxon>
        <taxon>Marasmiineae</taxon>
        <taxon>Omphalotaceae</taxon>
        <taxon>Rhodocollybia</taxon>
    </lineage>
</organism>
<evidence type="ECO:0000256" key="2">
    <source>
        <dbReference type="ARBA" id="ARBA00022694"/>
    </source>
</evidence>
<reference evidence="5" key="1">
    <citation type="submission" date="2020-11" db="EMBL/GenBank/DDBJ databases">
        <authorList>
            <consortium name="DOE Joint Genome Institute"/>
            <person name="Ahrendt S."/>
            <person name="Riley R."/>
            <person name="Andreopoulos W."/>
            <person name="Labutti K."/>
            <person name="Pangilinan J."/>
            <person name="Ruiz-Duenas F.J."/>
            <person name="Barrasa J.M."/>
            <person name="Sanchez-Garcia M."/>
            <person name="Camarero S."/>
            <person name="Miyauchi S."/>
            <person name="Serrano A."/>
            <person name="Linde D."/>
            <person name="Babiker R."/>
            <person name="Drula E."/>
            <person name="Ayuso-Fernandez I."/>
            <person name="Pacheco R."/>
            <person name="Padilla G."/>
            <person name="Ferreira P."/>
            <person name="Barriuso J."/>
            <person name="Kellner H."/>
            <person name="Castanera R."/>
            <person name="Alfaro M."/>
            <person name="Ramirez L."/>
            <person name="Pisabarro A.G."/>
            <person name="Kuo A."/>
            <person name="Tritt A."/>
            <person name="Lipzen A."/>
            <person name="He G."/>
            <person name="Yan M."/>
            <person name="Ng V."/>
            <person name="Cullen D."/>
            <person name="Martin F."/>
            <person name="Rosso M.-N."/>
            <person name="Henrissat B."/>
            <person name="Hibbett D."/>
            <person name="Martinez A.T."/>
            <person name="Grigoriev I.V."/>
        </authorList>
    </citation>
    <scope>NUCLEOTIDE SEQUENCE</scope>
    <source>
        <strain evidence="5">AH 40177</strain>
    </source>
</reference>
<keyword evidence="5" id="KW-0255">Endonuclease</keyword>
<dbReference type="OrthoDB" id="408683at2759"/>
<name>A0A9P5Q754_9AGAR</name>
<comment type="similarity">
    <text evidence="1">Belongs to the SEN54 family.</text>
</comment>
<evidence type="ECO:0000256" key="3">
    <source>
        <dbReference type="SAM" id="MobiDB-lite"/>
    </source>
</evidence>
<evidence type="ECO:0000313" key="5">
    <source>
        <dbReference type="EMBL" id="KAF9076703.1"/>
    </source>
</evidence>
<evidence type="ECO:0000259" key="4">
    <source>
        <dbReference type="Pfam" id="PF12928"/>
    </source>
</evidence>
<feature type="compositionally biased region" description="Acidic residues" evidence="3">
    <location>
        <begin position="19"/>
        <end position="34"/>
    </location>
</feature>
<keyword evidence="6" id="KW-1185">Reference proteome</keyword>
<dbReference type="EMBL" id="JADNRY010000006">
    <property type="protein sequence ID" value="KAF9076703.1"/>
    <property type="molecule type" value="Genomic_DNA"/>
</dbReference>
<sequence>MDDNLEQPNAEAKPLLGNEAEEEDQSSGDDDEGPDWTKLMPASSRPIIPKRGDKEFEPLKQGGSGLQQHILLRSRNAMFEALRATRTISNKTVSYGTWHPTLARVSVAVPRGTSMNNVGHTVPREMVMPDGTMKTQKRLELLPEEGVYLIERGSLMCWKEYTIEYPNDGTFESVTGIPMTVQQAYTEMIGTEDLTMDRYQVYAYLKRLGYSVTRSKPPNAFYPVAGLYPPSMSALSSSYILQRIFSTFSSWISGIFSPLFSRAFDWWRPLRINRWLRSEKNHSFMFRSLRFIPSGHKVPIHSHTETTSPYEPFFNLYKPPTPFKKSAPPPPDYQMVVVNARTTPMPSLSELTAIYDNAPELPLPLPRVRNPSQIQGVSYKKNAAGANIPLESRTTKETITPSMTIGAANGLMPSWFSSRTSAPSKQNERRVNPFAVLRQGTKTAIVATVDAGTINIFRFAQGAFETGPWY</sequence>
<dbReference type="Pfam" id="PF12928">
    <property type="entry name" value="tRNA_int_end_N2"/>
    <property type="match status" value="1"/>
</dbReference>
<keyword evidence="5" id="KW-0540">Nuclease</keyword>
<comment type="caution">
    <text evidence="5">The sequence shown here is derived from an EMBL/GenBank/DDBJ whole genome shotgun (WGS) entry which is preliminary data.</text>
</comment>
<feature type="region of interest" description="Disordered" evidence="3">
    <location>
        <begin position="1"/>
        <end position="62"/>
    </location>
</feature>
<dbReference type="InterPro" id="IPR024336">
    <property type="entry name" value="tRNA_splic_suSen54_N"/>
</dbReference>
<evidence type="ECO:0000313" key="6">
    <source>
        <dbReference type="Proteomes" id="UP000772434"/>
    </source>
</evidence>
<dbReference type="PANTHER" id="PTHR21027">
    <property type="entry name" value="TRNA-SPLICING ENDONUCLEASE SUBUNIT SEN54"/>
    <property type="match status" value="1"/>
</dbReference>
<keyword evidence="2" id="KW-0819">tRNA processing</keyword>
<evidence type="ECO:0000256" key="1">
    <source>
        <dbReference type="ARBA" id="ARBA00005736"/>
    </source>
</evidence>
<dbReference type="GO" id="GO:0004519">
    <property type="term" value="F:endonuclease activity"/>
    <property type="evidence" value="ECO:0007669"/>
    <property type="project" value="UniProtKB-KW"/>
</dbReference>